<feature type="compositionally biased region" description="Low complexity" evidence="1">
    <location>
        <begin position="68"/>
        <end position="81"/>
    </location>
</feature>
<organism evidence="2 3">
    <name type="scientific">Eumeta variegata</name>
    <name type="common">Bagworm moth</name>
    <name type="synonym">Eumeta japonica</name>
    <dbReference type="NCBI Taxonomy" id="151549"/>
    <lineage>
        <taxon>Eukaryota</taxon>
        <taxon>Metazoa</taxon>
        <taxon>Ecdysozoa</taxon>
        <taxon>Arthropoda</taxon>
        <taxon>Hexapoda</taxon>
        <taxon>Insecta</taxon>
        <taxon>Pterygota</taxon>
        <taxon>Neoptera</taxon>
        <taxon>Endopterygota</taxon>
        <taxon>Lepidoptera</taxon>
        <taxon>Glossata</taxon>
        <taxon>Ditrysia</taxon>
        <taxon>Tineoidea</taxon>
        <taxon>Psychidae</taxon>
        <taxon>Oiketicinae</taxon>
        <taxon>Eumeta</taxon>
    </lineage>
</organism>
<evidence type="ECO:0000256" key="1">
    <source>
        <dbReference type="SAM" id="MobiDB-lite"/>
    </source>
</evidence>
<dbReference type="Proteomes" id="UP000299102">
    <property type="component" value="Unassembled WGS sequence"/>
</dbReference>
<dbReference type="AlphaFoldDB" id="A0A4C1Z511"/>
<keyword evidence="3" id="KW-1185">Reference proteome</keyword>
<dbReference type="EMBL" id="BGZK01001551">
    <property type="protein sequence ID" value="GBP82164.1"/>
    <property type="molecule type" value="Genomic_DNA"/>
</dbReference>
<proteinExistence type="predicted"/>
<protein>
    <submittedName>
        <fullName evidence="2">Uncharacterized protein</fullName>
    </submittedName>
</protein>
<accession>A0A4C1Z511</accession>
<comment type="caution">
    <text evidence="2">The sequence shown here is derived from an EMBL/GenBank/DDBJ whole genome shotgun (WGS) entry which is preliminary data.</text>
</comment>
<sequence length="116" mass="12992">MLRCLAVQQYAERSRALELATCVNAMQMCRGRKEKDYERIGNRLKGYPLPIQTRKAVSFAIAESSQSAVESSQSSGQQSDQRPAALRLSSLRSIENQSGELRGRDTILCRRGIKTE</sequence>
<name>A0A4C1Z511_EUMVA</name>
<reference evidence="2 3" key="1">
    <citation type="journal article" date="2019" name="Commun. Biol.">
        <title>The bagworm genome reveals a unique fibroin gene that provides high tensile strength.</title>
        <authorList>
            <person name="Kono N."/>
            <person name="Nakamura H."/>
            <person name="Ohtoshi R."/>
            <person name="Tomita M."/>
            <person name="Numata K."/>
            <person name="Arakawa K."/>
        </authorList>
    </citation>
    <scope>NUCLEOTIDE SEQUENCE [LARGE SCALE GENOMIC DNA]</scope>
</reference>
<gene>
    <name evidence="2" type="ORF">EVAR_60454_1</name>
</gene>
<feature type="region of interest" description="Disordered" evidence="1">
    <location>
        <begin position="68"/>
        <end position="89"/>
    </location>
</feature>
<evidence type="ECO:0000313" key="3">
    <source>
        <dbReference type="Proteomes" id="UP000299102"/>
    </source>
</evidence>
<evidence type="ECO:0000313" key="2">
    <source>
        <dbReference type="EMBL" id="GBP82164.1"/>
    </source>
</evidence>